<evidence type="ECO:0000259" key="5">
    <source>
        <dbReference type="Pfam" id="PF08161"/>
    </source>
</evidence>
<evidence type="ECO:0000313" key="8">
    <source>
        <dbReference type="Proteomes" id="UP001359485"/>
    </source>
</evidence>
<organism evidence="7 8">
    <name type="scientific">Polyplax serrata</name>
    <name type="common">Common mouse louse</name>
    <dbReference type="NCBI Taxonomy" id="468196"/>
    <lineage>
        <taxon>Eukaryota</taxon>
        <taxon>Metazoa</taxon>
        <taxon>Ecdysozoa</taxon>
        <taxon>Arthropoda</taxon>
        <taxon>Hexapoda</taxon>
        <taxon>Insecta</taxon>
        <taxon>Pterygota</taxon>
        <taxon>Neoptera</taxon>
        <taxon>Paraneoptera</taxon>
        <taxon>Psocodea</taxon>
        <taxon>Troctomorpha</taxon>
        <taxon>Phthiraptera</taxon>
        <taxon>Anoplura</taxon>
        <taxon>Polyplacidae</taxon>
        <taxon>Polyplax</taxon>
    </lineage>
</organism>
<dbReference type="PANTHER" id="PTHR48287">
    <property type="entry name" value="ARM REPEAT SUPERFAMILY PROTEIN"/>
    <property type="match status" value="1"/>
</dbReference>
<proteinExistence type="inferred from homology"/>
<feature type="region of interest" description="Disordered" evidence="4">
    <location>
        <begin position="1044"/>
        <end position="1098"/>
    </location>
</feature>
<name>A0ABR1ASP0_POLSC</name>
<evidence type="ECO:0000256" key="3">
    <source>
        <dbReference type="ARBA" id="ARBA00023242"/>
    </source>
</evidence>
<dbReference type="InterPro" id="IPR052087">
    <property type="entry name" value="RRP12"/>
</dbReference>
<dbReference type="Gene3D" id="1.25.10.10">
    <property type="entry name" value="Leucine-rich Repeat Variant"/>
    <property type="match status" value="2"/>
</dbReference>
<evidence type="ECO:0000256" key="4">
    <source>
        <dbReference type="SAM" id="MobiDB-lite"/>
    </source>
</evidence>
<feature type="compositionally biased region" description="Acidic residues" evidence="4">
    <location>
        <begin position="1165"/>
        <end position="1178"/>
    </location>
</feature>
<sequence>MRKIPKKPKGKGKRWAKGHSCSSNPDTKKFRDAAKSRFFRHENSGPSALTVGALKTLDAFNNKKYGLKTSVTESVKDSDTFDASTVDSWASSKTFKTFASDWSNCSNMSFSRLLNKFEPKSFLHKEMLAVLAAVTEVIKSNGGKETSTEYFGALITTLGVTEEEETVAAILSLLSMGIKSVPSEVLRLKFSEITKVLLSLLAKYSEMENPVILRAVIGCLSVALRAQDPGVWSYPSTLQVFHSVLIFSTYTKPKVRKAGQHAVSAILKASALFTAEETHPAAATAAKYCIDQLESSSGLTGNTIILHILTLLKDIIGCFSRNYIKTTCETLLKLMTLGTPIVTSCSLEVLHNMFMSAPATHLDSILNAKILNALYDYQPSINDPQATVAWITVMQEAHRALARNDPMLCAENLGKFFITVTNLWLSDKNYILQGATACLRTVAMDCIKACSHSSRYPQICQNIFVIVENCLSYQYHSAWTQVFNLLGVLFEVIGKDGSNYMGSALKSLGNLRESHNFLYVSELDYTVGKAIRALGPEIVLEAIPFVITGEEVNYEFKMSWLLPILKDNIQSSSLKYFIDHFLPMASICEKKCAQLNASNEKIAAHSYDLLHLQLWSLLPAFANGSSDVKENFRHVAKLLGNLISGQKHKRIHAMAALRKLITRNQNLNNHENLEELGKYAKNYLPLLFNLYLTKAVGTDESGERLAAYETIGIYLTITSPEQCGDLFDRVLKRMEETDKEDLFSKESLMDILKLLLPYQNNERLNIVYEMCLKILKTTKCKKEEKKFYRLLEVIIGSQSENCKKFIDDKRKQIMTFLLKSMKNPKATTNRGVRLRCIFYAVKVLPKNQFQTIKSLVPEAIVCCKDINKRTRACAFRLLEEMFYIFRNWSNRSNEDTIKEYISIMIGGLAGTSTLASATVLALGKMTQVLKAEIPSDVIEMILQNICLLSGLQDREVVGATLDYMKTYLVSYHKDQVLPSVPTLMNALISMTDDCKNHFRLKTRDIFDRLIRKFSYDVIRSLVPAEDVTLLRRLKNLKRINAKKKESRSEGGKIEEEEDDYNDEFGGKTKSKSKTIEDILASSDESEEEEENKVPDMKKRKNKSALFIQEDADNIIDFISPNASSKISGKLPTQKIEKKKKENNMKFTADGRMIILDDPGDKQSSGDDDEDDDDDDLSDMDGLSCKMENVLIGRKRKISTSSEGPAKYQAGGSGIHRPIYNGDSAGKGRGAKKNKKRVNELPNLKTGMEYKARKARGDVKLKGKPDPYAYIPLSRKLLNRKQKMNNIVKSAIKGAKAGTKLKMKMKMKIKKKR</sequence>
<keyword evidence="3" id="KW-0539">Nucleus</keyword>
<comment type="caution">
    <text evidence="7">The sequence shown here is derived from an EMBL/GenBank/DDBJ whole genome shotgun (WGS) entry which is preliminary data.</text>
</comment>
<dbReference type="InterPro" id="IPR012978">
    <property type="entry name" value="HEAT_RRP12"/>
</dbReference>
<feature type="region of interest" description="Disordered" evidence="4">
    <location>
        <begin position="1"/>
        <end position="29"/>
    </location>
</feature>
<gene>
    <name evidence="7" type="ORF">RUM44_009429</name>
</gene>
<accession>A0ABR1ASP0</accession>
<evidence type="ECO:0000313" key="7">
    <source>
        <dbReference type="EMBL" id="KAK6626952.1"/>
    </source>
</evidence>
<keyword evidence="8" id="KW-1185">Reference proteome</keyword>
<feature type="region of interest" description="Disordered" evidence="4">
    <location>
        <begin position="1121"/>
        <end position="1244"/>
    </location>
</feature>
<dbReference type="InterPro" id="IPR016024">
    <property type="entry name" value="ARM-type_fold"/>
</dbReference>
<feature type="compositionally biased region" description="Basic residues" evidence="4">
    <location>
        <begin position="1"/>
        <end position="17"/>
    </location>
</feature>
<evidence type="ECO:0000256" key="2">
    <source>
        <dbReference type="ARBA" id="ARBA00007690"/>
    </source>
</evidence>
<dbReference type="PANTHER" id="PTHR48287:SF1">
    <property type="entry name" value="ARM REPEAT SUPERFAMILY PROTEIN"/>
    <property type="match status" value="1"/>
</dbReference>
<dbReference type="EMBL" id="JAWJWF010000045">
    <property type="protein sequence ID" value="KAK6626952.1"/>
    <property type="molecule type" value="Genomic_DNA"/>
</dbReference>
<dbReference type="Pfam" id="PF25772">
    <property type="entry name" value="HEAT_RRP12_N"/>
    <property type="match status" value="1"/>
</dbReference>
<evidence type="ECO:0008006" key="9">
    <source>
        <dbReference type="Google" id="ProtNLM"/>
    </source>
</evidence>
<dbReference type="InterPro" id="IPR011989">
    <property type="entry name" value="ARM-like"/>
</dbReference>
<reference evidence="7 8" key="1">
    <citation type="submission" date="2023-09" db="EMBL/GenBank/DDBJ databases">
        <title>Genomes of two closely related lineages of the louse Polyplax serrata with different host specificities.</title>
        <authorList>
            <person name="Martinu J."/>
            <person name="Tarabai H."/>
            <person name="Stefka J."/>
            <person name="Hypsa V."/>
        </authorList>
    </citation>
    <scope>NUCLEOTIDE SEQUENCE [LARGE SCALE GENOMIC DNA]</scope>
    <source>
        <strain evidence="7">98ZLc_SE</strain>
    </source>
</reference>
<dbReference type="InterPro" id="IPR057860">
    <property type="entry name" value="HEAT_RRP12_N"/>
</dbReference>
<feature type="compositionally biased region" description="Basic and acidic residues" evidence="4">
    <location>
        <begin position="1134"/>
        <end position="1143"/>
    </location>
</feature>
<evidence type="ECO:0000259" key="6">
    <source>
        <dbReference type="Pfam" id="PF25772"/>
    </source>
</evidence>
<dbReference type="SUPFAM" id="SSF48371">
    <property type="entry name" value="ARM repeat"/>
    <property type="match status" value="2"/>
</dbReference>
<dbReference type="Pfam" id="PF08161">
    <property type="entry name" value="RRP12_HEAT"/>
    <property type="match status" value="1"/>
</dbReference>
<protein>
    <recommendedName>
        <fullName evidence="9">RRP12-like protein</fullName>
    </recommendedName>
</protein>
<feature type="domain" description="RRP12 N-terminal HEAT" evidence="6">
    <location>
        <begin position="123"/>
        <end position="356"/>
    </location>
</feature>
<feature type="compositionally biased region" description="Basic and acidic residues" evidence="4">
    <location>
        <begin position="1044"/>
        <end position="1053"/>
    </location>
</feature>
<dbReference type="Proteomes" id="UP001359485">
    <property type="component" value="Unassembled WGS sequence"/>
</dbReference>
<evidence type="ECO:0000256" key="1">
    <source>
        <dbReference type="ARBA" id="ARBA00004123"/>
    </source>
</evidence>
<feature type="domain" description="RRP12 HEAT" evidence="5">
    <location>
        <begin position="426"/>
        <end position="693"/>
    </location>
</feature>
<comment type="subcellular location">
    <subcellularLocation>
        <location evidence="1">Nucleus</location>
    </subcellularLocation>
</comment>
<comment type="similarity">
    <text evidence="2">Belongs to the RRP12 family.</text>
</comment>